<sequence>MAMDNVDPAGRGFLGDLAPSVLPVYQYRDREQLLNTISRITNEKSPLWIKPMGLDRSLGPTGSATHHAAIGAKEADQAWQPFRLPRPINDWPSVVLEVAFPETRDKLQSDITYWLRASGGDVKMGDNSVNHRYQTVQISRKGSEITITGSPLVIEFEKLFLRPPLIEPRERNIQIGDGELQFVAEKAWDLQGM</sequence>
<evidence type="ECO:0000313" key="2">
    <source>
        <dbReference type="Proteomes" id="UP000000724"/>
    </source>
</evidence>
<gene>
    <name evidence="1" type="ORF">Pc13g15150</name>
    <name evidence="1" type="ORF">PCH_Pc13g15150</name>
</gene>
<evidence type="ECO:0000313" key="1">
    <source>
        <dbReference type="EMBL" id="CAP92584.1"/>
    </source>
</evidence>
<accession>B6H2Q9</accession>
<dbReference type="OrthoDB" id="76567at2759"/>
<protein>
    <submittedName>
        <fullName evidence="1">Pc13g15150 protein</fullName>
    </submittedName>
</protein>
<dbReference type="OMA" id="PRPINDW"/>
<dbReference type="EMBL" id="AM920428">
    <property type="protein sequence ID" value="CAP92584.1"/>
    <property type="molecule type" value="Genomic_DNA"/>
</dbReference>
<name>B6H2Q9_PENRW</name>
<dbReference type="HOGENOM" id="CLU_1409218_0_0_1"/>
<dbReference type="Proteomes" id="UP000000724">
    <property type="component" value="Contig Pc00c13"/>
</dbReference>
<reference evidence="1 2" key="1">
    <citation type="journal article" date="2008" name="Nat. Biotechnol.">
        <title>Genome sequencing and analysis of the filamentous fungus Penicillium chrysogenum.</title>
        <authorList>
            <person name="van den Berg M.A."/>
            <person name="Albang R."/>
            <person name="Albermann K."/>
            <person name="Badger J.H."/>
            <person name="Daran J.-M."/>
            <person name="Driessen A.J.M."/>
            <person name="Garcia-Estrada C."/>
            <person name="Fedorova N.D."/>
            <person name="Harris D.M."/>
            <person name="Heijne W.H.M."/>
            <person name="Joardar V.S."/>
            <person name="Kiel J.A.K.W."/>
            <person name="Kovalchuk A."/>
            <person name="Martin J.F."/>
            <person name="Nierman W.C."/>
            <person name="Nijland J.G."/>
            <person name="Pronk J.T."/>
            <person name="Roubos J.A."/>
            <person name="van der Klei I.J."/>
            <person name="van Peij N.N.M.E."/>
            <person name="Veenhuis M."/>
            <person name="von Doehren H."/>
            <person name="Wagner C."/>
            <person name="Wortman J.R."/>
            <person name="Bovenberg R.A.L."/>
        </authorList>
    </citation>
    <scope>NUCLEOTIDE SEQUENCE [LARGE SCALE GENOMIC DNA]</scope>
    <source>
        <strain evidence="2">ATCC 28089 / DSM 1075 / NRRL 1951 / Wisconsin 54-1255</strain>
    </source>
</reference>
<dbReference type="BioCyc" id="PCHR:PC13G15150-MONOMER"/>
<proteinExistence type="predicted"/>
<organism evidence="1 2">
    <name type="scientific">Penicillium rubens (strain ATCC 28089 / DSM 1075 / NRRL 1951 / Wisconsin 54-1255)</name>
    <name type="common">Penicillium chrysogenum</name>
    <dbReference type="NCBI Taxonomy" id="500485"/>
    <lineage>
        <taxon>Eukaryota</taxon>
        <taxon>Fungi</taxon>
        <taxon>Dikarya</taxon>
        <taxon>Ascomycota</taxon>
        <taxon>Pezizomycotina</taxon>
        <taxon>Eurotiomycetes</taxon>
        <taxon>Eurotiomycetidae</taxon>
        <taxon>Eurotiales</taxon>
        <taxon>Aspergillaceae</taxon>
        <taxon>Penicillium</taxon>
        <taxon>Penicillium chrysogenum species complex</taxon>
    </lineage>
</organism>
<dbReference type="AlphaFoldDB" id="B6H2Q9"/>
<keyword evidence="2" id="KW-1185">Reference proteome</keyword>
<dbReference type="VEuPathDB" id="FungiDB:PCH_Pc13g15150"/>